<keyword evidence="1" id="KW-0175">Coiled coil</keyword>
<reference evidence="3 4" key="1">
    <citation type="journal article" date="2024" name="Science">
        <title>Giant polyketide synthase enzymes in the biosynthesis of giant marine polyether toxins.</title>
        <authorList>
            <person name="Fallon T.R."/>
            <person name="Shende V.V."/>
            <person name="Wierzbicki I.H."/>
            <person name="Pendleton A.L."/>
            <person name="Watervoot N.F."/>
            <person name="Auber R.P."/>
            <person name="Gonzalez D.J."/>
            <person name="Wisecaver J.H."/>
            <person name="Moore B.S."/>
        </authorList>
    </citation>
    <scope>NUCLEOTIDE SEQUENCE [LARGE SCALE GENOMIC DNA]</scope>
    <source>
        <strain evidence="3 4">12B1</strain>
    </source>
</reference>
<feature type="coiled-coil region" evidence="1">
    <location>
        <begin position="310"/>
        <end position="344"/>
    </location>
</feature>
<name>A0AB34JL30_PRYPA</name>
<feature type="coiled-coil region" evidence="1">
    <location>
        <begin position="74"/>
        <end position="105"/>
    </location>
</feature>
<evidence type="ECO:0000256" key="1">
    <source>
        <dbReference type="SAM" id="Coils"/>
    </source>
</evidence>
<accession>A0AB34JL30</accession>
<protein>
    <submittedName>
        <fullName evidence="3">Uncharacterized protein</fullName>
    </submittedName>
</protein>
<keyword evidence="4" id="KW-1185">Reference proteome</keyword>
<organism evidence="3 4">
    <name type="scientific">Prymnesium parvum</name>
    <name type="common">Toxic golden alga</name>
    <dbReference type="NCBI Taxonomy" id="97485"/>
    <lineage>
        <taxon>Eukaryota</taxon>
        <taxon>Haptista</taxon>
        <taxon>Haptophyta</taxon>
        <taxon>Prymnesiophyceae</taxon>
        <taxon>Prymnesiales</taxon>
        <taxon>Prymnesiaceae</taxon>
        <taxon>Prymnesium</taxon>
    </lineage>
</organism>
<sequence length="395" mass="45270">MEPGTVATRGRFNRKPYSLGPSMMSVISLSDPGLPARDTDEILPMKCPPLQRAGRAFFKPRTEVQDEDCLASHVRQLQLREAELKEEARANRRDHRKDMRQLRKQFECTFEEMAARRSWHRQVAAQQLQQARERGERRLSAHKEGNVVPDFWPFGGYDGRKVPLPDKKDYAKQLLDQVEQQKRGGTARSAPLHPPTVASRTAPAVRFRPPGLNTLIDPPPPAEIAEAQQRDAARRRAAQHDRSHGRQSHVHSYFPSDLNSVELEQRARLVVEHENKERMRRILEKQTAEKRIRETREHDAIYGAHRPTEMREIEERRENARSRRRELELQIKAKQAERKALKAMLGRPRKGDASVSCADETVQLAEVSADTLPRRPHASGRGCFAFGGLRLSCLD</sequence>
<gene>
    <name evidence="3" type="ORF">AB1Y20_021279</name>
</gene>
<dbReference type="EMBL" id="JBGBPQ010000007">
    <property type="protein sequence ID" value="KAL1521620.1"/>
    <property type="molecule type" value="Genomic_DNA"/>
</dbReference>
<evidence type="ECO:0000313" key="3">
    <source>
        <dbReference type="EMBL" id="KAL1521620.1"/>
    </source>
</evidence>
<feature type="compositionally biased region" description="Basic and acidic residues" evidence="2">
    <location>
        <begin position="228"/>
        <end position="244"/>
    </location>
</feature>
<comment type="caution">
    <text evidence="3">The sequence shown here is derived from an EMBL/GenBank/DDBJ whole genome shotgun (WGS) entry which is preliminary data.</text>
</comment>
<evidence type="ECO:0000313" key="4">
    <source>
        <dbReference type="Proteomes" id="UP001515480"/>
    </source>
</evidence>
<proteinExistence type="predicted"/>
<evidence type="ECO:0000256" key="2">
    <source>
        <dbReference type="SAM" id="MobiDB-lite"/>
    </source>
</evidence>
<dbReference type="AlphaFoldDB" id="A0AB34JL30"/>
<feature type="region of interest" description="Disordered" evidence="2">
    <location>
        <begin position="180"/>
        <end position="252"/>
    </location>
</feature>
<dbReference type="Proteomes" id="UP001515480">
    <property type="component" value="Unassembled WGS sequence"/>
</dbReference>